<name>A0ABX3P450_9BACT</name>
<protein>
    <recommendedName>
        <fullName evidence="3">YD repeat-containing protein</fullName>
    </recommendedName>
</protein>
<evidence type="ECO:0008006" key="3">
    <source>
        <dbReference type="Google" id="ProtNLM"/>
    </source>
</evidence>
<evidence type="ECO:0000313" key="1">
    <source>
        <dbReference type="EMBL" id="OQP53925.1"/>
    </source>
</evidence>
<reference evidence="1 2" key="1">
    <citation type="submission" date="2016-04" db="EMBL/GenBank/DDBJ databases">
        <authorList>
            <person name="Chen L."/>
            <person name="Zhuang W."/>
            <person name="Wang G."/>
        </authorList>
    </citation>
    <scope>NUCLEOTIDE SEQUENCE [LARGE SCALE GENOMIC DNA]</scope>
    <source>
        <strain evidence="2">GR20</strain>
    </source>
</reference>
<keyword evidence="2" id="KW-1185">Reference proteome</keyword>
<sequence>MQKSILYVFVLLFVISCNPKKDSPVDPPTDPVKKCRLVKIIQGTHNGAVNDTTFNFYYDAAGKLNMVTDFYSGYPGIDSFSLTYNDSGKLVKILESEYFNPNGTIFTYTNTGLLSEINYRSLSSFDYMKMRFVYNGSSTLPDKAVVLTLTTFGGTAKDSSEYRYIAQNGSIVSKEKFNSKGASLGKTTFGYDTIPNLSTDLALIGLFDEPIGFTDEVFYFSKNMIKTYNSNGYNYNVSYKQDSGKIVQSFTYYNQNPAPGATRNYFWECN</sequence>
<dbReference type="Proteomes" id="UP000192277">
    <property type="component" value="Unassembled WGS sequence"/>
</dbReference>
<accession>A0ABX3P450</accession>
<dbReference type="EMBL" id="LWBO01000002">
    <property type="protein sequence ID" value="OQP53925.1"/>
    <property type="molecule type" value="Genomic_DNA"/>
</dbReference>
<dbReference type="RefSeq" id="WP_014223476.1">
    <property type="nucleotide sequence ID" value="NZ_LWBO01000002.1"/>
</dbReference>
<proteinExistence type="predicted"/>
<evidence type="ECO:0000313" key="2">
    <source>
        <dbReference type="Proteomes" id="UP000192277"/>
    </source>
</evidence>
<comment type="caution">
    <text evidence="1">The sequence shown here is derived from an EMBL/GenBank/DDBJ whole genome shotgun (WGS) entry which is preliminary data.</text>
</comment>
<dbReference type="PROSITE" id="PS51257">
    <property type="entry name" value="PROKAR_LIPOPROTEIN"/>
    <property type="match status" value="1"/>
</dbReference>
<organism evidence="1 2">
    <name type="scientific">Niastella koreensis</name>
    <dbReference type="NCBI Taxonomy" id="354356"/>
    <lineage>
        <taxon>Bacteria</taxon>
        <taxon>Pseudomonadati</taxon>
        <taxon>Bacteroidota</taxon>
        <taxon>Chitinophagia</taxon>
        <taxon>Chitinophagales</taxon>
        <taxon>Chitinophagaceae</taxon>
        <taxon>Niastella</taxon>
    </lineage>
</organism>
<gene>
    <name evidence="1" type="ORF">A4D02_19715</name>
</gene>